<dbReference type="Proteomes" id="UP001239111">
    <property type="component" value="Chromosome 2"/>
</dbReference>
<evidence type="ECO:0000313" key="1">
    <source>
        <dbReference type="EMBL" id="KAJ8679039.1"/>
    </source>
</evidence>
<gene>
    <name evidence="1" type="ORF">QAD02_014826</name>
</gene>
<dbReference type="EMBL" id="CM056742">
    <property type="protein sequence ID" value="KAJ8679039.1"/>
    <property type="molecule type" value="Genomic_DNA"/>
</dbReference>
<comment type="caution">
    <text evidence="1">The sequence shown here is derived from an EMBL/GenBank/DDBJ whole genome shotgun (WGS) entry which is preliminary data.</text>
</comment>
<reference evidence="1" key="1">
    <citation type="submission" date="2023-04" db="EMBL/GenBank/DDBJ databases">
        <title>A chromosome-level genome assembly of the parasitoid wasp Eretmocerus hayati.</title>
        <authorList>
            <person name="Zhong Y."/>
            <person name="Liu S."/>
            <person name="Liu Y."/>
        </authorList>
    </citation>
    <scope>NUCLEOTIDE SEQUENCE</scope>
    <source>
        <strain evidence="1">ZJU_SS_LIU_2023</strain>
    </source>
</reference>
<protein>
    <submittedName>
        <fullName evidence="1">Uncharacterized protein</fullName>
    </submittedName>
</protein>
<keyword evidence="2" id="KW-1185">Reference proteome</keyword>
<accession>A0ACC2P8U9</accession>
<name>A0ACC2P8U9_9HYME</name>
<sequence>MLKKRNLVFQELLENGGKEVSTSFRSGALEVDYSVDVKWSIRVSWPTSCIRVGIRISNLITAPKGIKIRSPKELAAVCIDCASALGKIFIKTWFSVSLQGTKKALSRVILVEIALSEKTKPYEDAPEDKVFPCHTRKIARKKQKKSEANYTLTSRKEFAIHLCVMKDFLNIYRRGRIVSRLVES</sequence>
<proteinExistence type="predicted"/>
<evidence type="ECO:0000313" key="2">
    <source>
        <dbReference type="Proteomes" id="UP001239111"/>
    </source>
</evidence>
<organism evidence="1 2">
    <name type="scientific">Eretmocerus hayati</name>
    <dbReference type="NCBI Taxonomy" id="131215"/>
    <lineage>
        <taxon>Eukaryota</taxon>
        <taxon>Metazoa</taxon>
        <taxon>Ecdysozoa</taxon>
        <taxon>Arthropoda</taxon>
        <taxon>Hexapoda</taxon>
        <taxon>Insecta</taxon>
        <taxon>Pterygota</taxon>
        <taxon>Neoptera</taxon>
        <taxon>Endopterygota</taxon>
        <taxon>Hymenoptera</taxon>
        <taxon>Apocrita</taxon>
        <taxon>Proctotrupomorpha</taxon>
        <taxon>Chalcidoidea</taxon>
        <taxon>Aphelinidae</taxon>
        <taxon>Aphelininae</taxon>
        <taxon>Eretmocerus</taxon>
    </lineage>
</organism>